<evidence type="ECO:0000256" key="1">
    <source>
        <dbReference type="ARBA" id="ARBA00007626"/>
    </source>
</evidence>
<organism evidence="5 6">
    <name type="scientific">Cinchona calisaya</name>
    <dbReference type="NCBI Taxonomy" id="153742"/>
    <lineage>
        <taxon>Eukaryota</taxon>
        <taxon>Viridiplantae</taxon>
        <taxon>Streptophyta</taxon>
        <taxon>Embryophyta</taxon>
        <taxon>Tracheophyta</taxon>
        <taxon>Spermatophyta</taxon>
        <taxon>Magnoliopsida</taxon>
        <taxon>eudicotyledons</taxon>
        <taxon>Gunneridae</taxon>
        <taxon>Pentapetalae</taxon>
        <taxon>asterids</taxon>
        <taxon>lamiids</taxon>
        <taxon>Gentianales</taxon>
        <taxon>Rubiaceae</taxon>
        <taxon>Cinchonoideae</taxon>
        <taxon>Cinchoneae</taxon>
        <taxon>Cinchona</taxon>
    </lineage>
</organism>
<dbReference type="InterPro" id="IPR044179">
    <property type="entry name" value="PPR5-like"/>
</dbReference>
<dbReference type="Pfam" id="PF13041">
    <property type="entry name" value="PPR_2"/>
    <property type="match status" value="1"/>
</dbReference>
<keyword evidence="2" id="KW-0677">Repeat</keyword>
<dbReference type="Gene3D" id="1.25.40.10">
    <property type="entry name" value="Tetratricopeptide repeat domain"/>
    <property type="match status" value="3"/>
</dbReference>
<dbReference type="AlphaFoldDB" id="A0ABD3AJU6"/>
<reference evidence="5 6" key="1">
    <citation type="submission" date="2024-11" db="EMBL/GenBank/DDBJ databases">
        <title>A near-complete genome assembly of Cinchona calisaya.</title>
        <authorList>
            <person name="Lian D.C."/>
            <person name="Zhao X.W."/>
            <person name="Wei L."/>
        </authorList>
    </citation>
    <scope>NUCLEOTIDE SEQUENCE [LARGE SCALE GENOMIC DNA]</scope>
    <source>
        <tissue evidence="5">Nenye</tissue>
    </source>
</reference>
<protein>
    <recommendedName>
        <fullName evidence="7">Pentatricopeptide repeat-containing protein</fullName>
    </recommendedName>
</protein>
<feature type="compositionally biased region" description="Low complexity" evidence="4">
    <location>
        <begin position="26"/>
        <end position="41"/>
    </location>
</feature>
<gene>
    <name evidence="5" type="ORF">ACH5RR_010716</name>
</gene>
<dbReference type="EMBL" id="JBJUIK010000004">
    <property type="protein sequence ID" value="KAL3531394.1"/>
    <property type="molecule type" value="Genomic_DNA"/>
</dbReference>
<dbReference type="PANTHER" id="PTHR47874:SF1">
    <property type="entry name" value="OS05G0407900 PROTEIN"/>
    <property type="match status" value="1"/>
</dbReference>
<dbReference type="InterPro" id="IPR011990">
    <property type="entry name" value="TPR-like_helical_dom_sf"/>
</dbReference>
<evidence type="ECO:0000313" key="6">
    <source>
        <dbReference type="Proteomes" id="UP001630127"/>
    </source>
</evidence>
<sequence length="523" mass="59871">MKRAWKISSEAAQTRDRFLHRRGSHNKTPTNNSLNPSSSQSCKASASHAQLLREFTSQKPSATSQSAWPNIAALFLNNWIVPDDSTAKQDQRQRVSVLKDELFKYSGDAENIEIVLEGKGVPLFRNYYDGSAVVELLKYLASSPDLALQVFNWRRGQLDYRAPMTTEEYAKGITLAGKLKDVDLAAELFAEAANKKLKGTSLYNALMGAYMYNGLAAKCQLVFQDLKREATCKPTIVTYNILISVFGRLMLVDHMEATLREIKDVNLSLNLNTYNNLIAGYVTAWMWDNMEKTYMIMKADDVQPDIITHLLMLRGYAHSGKLKRMEEIYELVRDHVNTNEMSLIRAMICAYCRSSVSNKVEKIEELLTLIPENEYRPWLNVLLICVYANEDLLEQMENLISQAFEHNTSVKTAAIMRCIVSSYFRNDAVDKLANFVKCSESAGWKLCRSLYHCKMVMYSSQRRLAEMEMVLDEMKQVNFYFSKKTFWILYKAYSQWGQKSKLQQVLGMMCKHGYEVPLNACCS</sequence>
<evidence type="ECO:0000256" key="4">
    <source>
        <dbReference type="SAM" id="MobiDB-lite"/>
    </source>
</evidence>
<dbReference type="PROSITE" id="PS51375">
    <property type="entry name" value="PPR"/>
    <property type="match status" value="1"/>
</dbReference>
<evidence type="ECO:0000256" key="3">
    <source>
        <dbReference type="PROSITE-ProRule" id="PRU00708"/>
    </source>
</evidence>
<dbReference type="PANTHER" id="PTHR47874">
    <property type="entry name" value="EXPRESSED PROTEIN"/>
    <property type="match status" value="1"/>
</dbReference>
<name>A0ABD3AJU6_9GENT</name>
<feature type="repeat" description="PPR" evidence="3">
    <location>
        <begin position="270"/>
        <end position="304"/>
    </location>
</feature>
<comment type="caution">
    <text evidence="5">The sequence shown here is derived from an EMBL/GenBank/DDBJ whole genome shotgun (WGS) entry which is preliminary data.</text>
</comment>
<evidence type="ECO:0008006" key="7">
    <source>
        <dbReference type="Google" id="ProtNLM"/>
    </source>
</evidence>
<accession>A0ABD3AJU6</accession>
<comment type="similarity">
    <text evidence="1">Belongs to the PPR family. P subfamily.</text>
</comment>
<feature type="region of interest" description="Disordered" evidence="4">
    <location>
        <begin position="1"/>
        <end position="41"/>
    </location>
</feature>
<evidence type="ECO:0000256" key="2">
    <source>
        <dbReference type="ARBA" id="ARBA00022737"/>
    </source>
</evidence>
<dbReference type="Proteomes" id="UP001630127">
    <property type="component" value="Unassembled WGS sequence"/>
</dbReference>
<proteinExistence type="inferred from homology"/>
<dbReference type="Pfam" id="PF13812">
    <property type="entry name" value="PPR_3"/>
    <property type="match status" value="1"/>
</dbReference>
<keyword evidence="6" id="KW-1185">Reference proteome</keyword>
<evidence type="ECO:0000313" key="5">
    <source>
        <dbReference type="EMBL" id="KAL3531394.1"/>
    </source>
</evidence>
<dbReference type="InterPro" id="IPR002885">
    <property type="entry name" value="PPR_rpt"/>
</dbReference>